<proteinExistence type="inferred from homology"/>
<evidence type="ECO:0000313" key="8">
    <source>
        <dbReference type="Proteomes" id="UP000696280"/>
    </source>
</evidence>
<evidence type="ECO:0000256" key="1">
    <source>
        <dbReference type="ARBA" id="ARBA00010790"/>
    </source>
</evidence>
<dbReference type="Pfam" id="PF05199">
    <property type="entry name" value="GMC_oxred_C"/>
    <property type="match status" value="1"/>
</dbReference>
<feature type="active site" description="Proton donor" evidence="3">
    <location>
        <position position="564"/>
    </location>
</feature>
<evidence type="ECO:0000256" key="5">
    <source>
        <dbReference type="SAM" id="SignalP"/>
    </source>
</evidence>
<feature type="chain" id="PRO_5040174117" description="Glucose-methanol-choline oxidoreductase N-terminal domain-containing protein" evidence="5">
    <location>
        <begin position="21"/>
        <end position="628"/>
    </location>
</feature>
<dbReference type="InterPro" id="IPR036188">
    <property type="entry name" value="FAD/NAD-bd_sf"/>
</dbReference>
<dbReference type="AlphaFoldDB" id="A0A9N9KQU6"/>
<evidence type="ECO:0000256" key="3">
    <source>
        <dbReference type="PIRSR" id="PIRSR000137-1"/>
    </source>
</evidence>
<feature type="domain" description="Glucose-methanol-choline oxidoreductase N-terminal" evidence="6">
    <location>
        <begin position="320"/>
        <end position="334"/>
    </location>
</feature>
<dbReference type="EMBL" id="CAJVRL010000025">
    <property type="protein sequence ID" value="CAG8949917.1"/>
    <property type="molecule type" value="Genomic_DNA"/>
</dbReference>
<dbReference type="SUPFAM" id="SSF51905">
    <property type="entry name" value="FAD/NAD(P)-binding domain"/>
    <property type="match status" value="1"/>
</dbReference>
<reference evidence="7" key="1">
    <citation type="submission" date="2021-07" db="EMBL/GenBank/DDBJ databases">
        <authorList>
            <person name="Durling M."/>
        </authorList>
    </citation>
    <scope>NUCLEOTIDE SEQUENCE</scope>
</reference>
<dbReference type="Pfam" id="PF00732">
    <property type="entry name" value="GMC_oxred_N"/>
    <property type="match status" value="1"/>
</dbReference>
<dbReference type="PANTHER" id="PTHR11552:SF138">
    <property type="entry name" value="DEHYDROGENASE PKFF-RELATED"/>
    <property type="match status" value="1"/>
</dbReference>
<evidence type="ECO:0000259" key="6">
    <source>
        <dbReference type="PROSITE" id="PS00624"/>
    </source>
</evidence>
<evidence type="ECO:0000313" key="7">
    <source>
        <dbReference type="EMBL" id="CAG8949917.1"/>
    </source>
</evidence>
<evidence type="ECO:0000256" key="4">
    <source>
        <dbReference type="PIRSR" id="PIRSR000137-2"/>
    </source>
</evidence>
<dbReference type="Gene3D" id="3.50.50.60">
    <property type="entry name" value="FAD/NAD(P)-binding domain"/>
    <property type="match status" value="1"/>
</dbReference>
<keyword evidence="4" id="KW-0285">Flavoprotein</keyword>
<keyword evidence="2" id="KW-0325">Glycoprotein</keyword>
<comment type="caution">
    <text evidence="7">The sequence shown here is derived from an EMBL/GenBank/DDBJ whole genome shotgun (WGS) entry which is preliminary data.</text>
</comment>
<feature type="signal peptide" evidence="5">
    <location>
        <begin position="1"/>
        <end position="20"/>
    </location>
</feature>
<protein>
    <recommendedName>
        <fullName evidence="6">Glucose-methanol-choline oxidoreductase N-terminal domain-containing protein</fullName>
    </recommendedName>
</protein>
<sequence>MLSPIVLFVGICYLWGVVHAKLFTEQILAQDLIGSHFGVPGTPSSFDYVVLGGGTGGISLATRLAQSGRYSVAIVEAGDFYEFTNGNLSEIPADASAFIDPSTRNPLLDWYQFTENQTGLGGRSLFFPSGKVLGGSSARNFMWYHRSSKGAYQKWADLTGDDGYKFQNFLPYFQKSAQYHPPDNIMRRANSTPSIDMSAWSPSGGPLQVGYPNWANPISSWISQGLSAMGLKELPGLVNGDIFGWAYTAFTIDPSTQTRSSSEASYLRAALRTTGIVVYKNTMAKKVIFDADKRAVGAIISTGGLSFQINATREVIVSAGALRSPQLLMVSGVGPRDILSKLGIPVIKDLPGVGQNMWDHIAFSPAYAVNLVTHSSLSDASWSAQQTADYISSRTGQLTNCGGDILGMSIVHTKMNALPDKTSGFAKLPTGSISNKTRAELDAFSSDWPDYEHLFLDASFGGTPNDNRQYVSSSAALTTPFSRGNVTIISNDTEVHPIVSPNWLLDPRDQEVALAAFKQARAVFTNNSGTSGIVLGTEVFPGLDVSTDSQILDTIKQSAAPSYHASSTCRMGLLNDTMAVLDSKARVYGVKGLRVVDASAFPVLPPGHPSSLIYALAEKIADAIINEE</sequence>
<accession>A0A9N9KQU6</accession>
<feature type="active site" description="Proton acceptor" evidence="3">
    <location>
        <position position="608"/>
    </location>
</feature>
<dbReference type="GO" id="GO:0016614">
    <property type="term" value="F:oxidoreductase activity, acting on CH-OH group of donors"/>
    <property type="evidence" value="ECO:0007669"/>
    <property type="project" value="InterPro"/>
</dbReference>
<dbReference type="Proteomes" id="UP000696280">
    <property type="component" value="Unassembled WGS sequence"/>
</dbReference>
<dbReference type="InterPro" id="IPR000172">
    <property type="entry name" value="GMC_OxRdtase_N"/>
</dbReference>
<dbReference type="SUPFAM" id="SSF54373">
    <property type="entry name" value="FAD-linked reductases, C-terminal domain"/>
    <property type="match status" value="1"/>
</dbReference>
<keyword evidence="4" id="KW-0274">FAD</keyword>
<dbReference type="GO" id="GO:0050660">
    <property type="term" value="F:flavin adenine dinucleotide binding"/>
    <property type="evidence" value="ECO:0007669"/>
    <property type="project" value="InterPro"/>
</dbReference>
<dbReference type="OrthoDB" id="269227at2759"/>
<organism evidence="7 8">
    <name type="scientific">Hymenoscyphus fraxineus</name>
    <dbReference type="NCBI Taxonomy" id="746836"/>
    <lineage>
        <taxon>Eukaryota</taxon>
        <taxon>Fungi</taxon>
        <taxon>Dikarya</taxon>
        <taxon>Ascomycota</taxon>
        <taxon>Pezizomycotina</taxon>
        <taxon>Leotiomycetes</taxon>
        <taxon>Helotiales</taxon>
        <taxon>Helotiaceae</taxon>
        <taxon>Hymenoscyphus</taxon>
    </lineage>
</organism>
<dbReference type="InterPro" id="IPR012132">
    <property type="entry name" value="GMC_OxRdtase"/>
</dbReference>
<dbReference type="Gene3D" id="3.30.560.10">
    <property type="entry name" value="Glucose Oxidase, domain 3"/>
    <property type="match status" value="1"/>
</dbReference>
<dbReference type="InterPro" id="IPR007867">
    <property type="entry name" value="GMC_OxRtase_C"/>
</dbReference>
<dbReference type="GO" id="GO:0044550">
    <property type="term" value="P:secondary metabolite biosynthetic process"/>
    <property type="evidence" value="ECO:0007669"/>
    <property type="project" value="TreeGrafter"/>
</dbReference>
<dbReference type="PROSITE" id="PS00624">
    <property type="entry name" value="GMC_OXRED_2"/>
    <property type="match status" value="1"/>
</dbReference>
<dbReference type="PIRSF" id="PIRSF000137">
    <property type="entry name" value="Alcohol_oxidase"/>
    <property type="match status" value="1"/>
</dbReference>
<gene>
    <name evidence="7" type="ORF">HYFRA_00004247</name>
</gene>
<feature type="binding site" evidence="4">
    <location>
        <position position="132"/>
    </location>
    <ligand>
        <name>FAD</name>
        <dbReference type="ChEBI" id="CHEBI:57692"/>
    </ligand>
</feature>
<keyword evidence="5" id="KW-0732">Signal</keyword>
<comment type="similarity">
    <text evidence="1">Belongs to the GMC oxidoreductase family.</text>
</comment>
<dbReference type="PANTHER" id="PTHR11552">
    <property type="entry name" value="GLUCOSE-METHANOL-CHOLINE GMC OXIDOREDUCTASE"/>
    <property type="match status" value="1"/>
</dbReference>
<name>A0A9N9KQU6_9HELO</name>
<comment type="cofactor">
    <cofactor evidence="4">
        <name>FAD</name>
        <dbReference type="ChEBI" id="CHEBI:57692"/>
    </cofactor>
</comment>
<evidence type="ECO:0000256" key="2">
    <source>
        <dbReference type="ARBA" id="ARBA00023180"/>
    </source>
</evidence>
<keyword evidence="8" id="KW-1185">Reference proteome</keyword>